<dbReference type="Proteomes" id="UP001479290">
    <property type="component" value="Unassembled WGS sequence"/>
</dbReference>
<keyword evidence="3" id="KW-1185">Reference proteome</keyword>
<dbReference type="EMBL" id="JAWDJR010000007">
    <property type="protein sequence ID" value="KAK9971767.1"/>
    <property type="molecule type" value="Genomic_DNA"/>
</dbReference>
<accession>A0AAW2AGU3</accession>
<feature type="compositionally biased region" description="Basic and acidic residues" evidence="1">
    <location>
        <begin position="43"/>
        <end position="65"/>
    </location>
</feature>
<feature type="region of interest" description="Disordered" evidence="1">
    <location>
        <begin position="40"/>
        <end position="73"/>
    </location>
</feature>
<protein>
    <submittedName>
        <fullName evidence="2">Uncharacterized protein</fullName>
    </submittedName>
</protein>
<gene>
    <name evidence="2" type="ORF">ABG768_025118</name>
</gene>
<proteinExistence type="predicted"/>
<evidence type="ECO:0000256" key="1">
    <source>
        <dbReference type="SAM" id="MobiDB-lite"/>
    </source>
</evidence>
<evidence type="ECO:0000313" key="2">
    <source>
        <dbReference type="EMBL" id="KAK9971767.1"/>
    </source>
</evidence>
<evidence type="ECO:0000313" key="3">
    <source>
        <dbReference type="Proteomes" id="UP001479290"/>
    </source>
</evidence>
<organism evidence="2 3">
    <name type="scientific">Culter alburnus</name>
    <name type="common">Topmouth culter</name>
    <dbReference type="NCBI Taxonomy" id="194366"/>
    <lineage>
        <taxon>Eukaryota</taxon>
        <taxon>Metazoa</taxon>
        <taxon>Chordata</taxon>
        <taxon>Craniata</taxon>
        <taxon>Vertebrata</taxon>
        <taxon>Euteleostomi</taxon>
        <taxon>Actinopterygii</taxon>
        <taxon>Neopterygii</taxon>
        <taxon>Teleostei</taxon>
        <taxon>Ostariophysi</taxon>
        <taxon>Cypriniformes</taxon>
        <taxon>Xenocyprididae</taxon>
        <taxon>Xenocypridinae</taxon>
        <taxon>Culter</taxon>
    </lineage>
</organism>
<comment type="caution">
    <text evidence="2">The sequence shown here is derived from an EMBL/GenBank/DDBJ whole genome shotgun (WGS) entry which is preliminary data.</text>
</comment>
<dbReference type="AlphaFoldDB" id="A0AAW2AGU3"/>
<name>A0AAW2AGU3_CULAL</name>
<feature type="region of interest" description="Disordered" evidence="1">
    <location>
        <begin position="1"/>
        <end position="21"/>
    </location>
</feature>
<sequence length="73" mass="8015">MPKWISQSHNEDSSSSLLCLSPPSAARSDKLHTLFMRLPLQPREPKIGEGDVADKDVADRIDNRAEAQTGDAL</sequence>
<reference evidence="2 3" key="1">
    <citation type="submission" date="2024-05" db="EMBL/GenBank/DDBJ databases">
        <title>A high-quality chromosomal-level genome assembly of Topmouth culter (Culter alburnus).</title>
        <authorList>
            <person name="Zhao H."/>
        </authorList>
    </citation>
    <scope>NUCLEOTIDE SEQUENCE [LARGE SCALE GENOMIC DNA]</scope>
    <source>
        <strain evidence="2">CATC2023</strain>
        <tissue evidence="2">Muscle</tissue>
    </source>
</reference>